<dbReference type="InterPro" id="IPR050698">
    <property type="entry name" value="MBL"/>
</dbReference>
<dbReference type="PANTHER" id="PTHR11203">
    <property type="entry name" value="CLEAVAGE AND POLYADENYLATION SPECIFICITY FACTOR FAMILY MEMBER"/>
    <property type="match status" value="1"/>
</dbReference>
<dbReference type="GO" id="GO:0004527">
    <property type="term" value="F:exonuclease activity"/>
    <property type="evidence" value="ECO:0007669"/>
    <property type="project" value="UniProtKB-KW"/>
</dbReference>
<reference evidence="1 2" key="1">
    <citation type="submission" date="2020-02" db="EMBL/GenBank/DDBJ databases">
        <authorList>
            <person name="Zhang X.-Y."/>
        </authorList>
    </citation>
    <scope>NUCLEOTIDE SEQUENCE [LARGE SCALE GENOMIC DNA]</scope>
    <source>
        <strain evidence="1 2">C33</strain>
    </source>
</reference>
<keyword evidence="1" id="KW-0269">Exonuclease</keyword>
<keyword evidence="1" id="KW-0436">Ligase</keyword>
<dbReference type="SUPFAM" id="SSF56281">
    <property type="entry name" value="Metallo-hydrolase/oxidoreductase"/>
    <property type="match status" value="1"/>
</dbReference>
<dbReference type="InterPro" id="IPR026360">
    <property type="entry name" value="Xnuc_lig_assoc"/>
</dbReference>
<gene>
    <name evidence="1" type="ORF">G3I74_12440</name>
</gene>
<dbReference type="GO" id="GO:0004521">
    <property type="term" value="F:RNA endonuclease activity"/>
    <property type="evidence" value="ECO:0007669"/>
    <property type="project" value="TreeGrafter"/>
</dbReference>
<dbReference type="Proteomes" id="UP000484885">
    <property type="component" value="Unassembled WGS sequence"/>
</dbReference>
<dbReference type="EMBL" id="JAAGSC010000043">
    <property type="protein sequence ID" value="NDY96540.1"/>
    <property type="molecule type" value="Genomic_DNA"/>
</dbReference>
<keyword evidence="1" id="KW-0540">Nuclease</keyword>
<keyword evidence="1" id="KW-0378">Hydrolase</keyword>
<proteinExistence type="predicted"/>
<organism evidence="1 2">
    <name type="scientific">Wenzhouxiangella limi</name>
    <dbReference type="NCBI Taxonomy" id="2707351"/>
    <lineage>
        <taxon>Bacteria</taxon>
        <taxon>Pseudomonadati</taxon>
        <taxon>Pseudomonadota</taxon>
        <taxon>Gammaproteobacteria</taxon>
        <taxon>Chromatiales</taxon>
        <taxon>Wenzhouxiangellaceae</taxon>
        <taxon>Wenzhouxiangella</taxon>
    </lineage>
</organism>
<comment type="caution">
    <text evidence="1">The sequence shown here is derived from an EMBL/GenBank/DDBJ whole genome shotgun (WGS) entry which is preliminary data.</text>
</comment>
<dbReference type="Gene3D" id="3.60.15.10">
    <property type="entry name" value="Ribonuclease Z/Hydroxyacylglutathione hydrolase-like"/>
    <property type="match status" value="1"/>
</dbReference>
<sequence>MSQDLLQPDAGGLYCAAGDFWIDPLRPVPRAVITHAHADHARSGAGAYFAAREGLPVLAHRVGASGNFTAVDYAQPFALGQTRVTLFPAGHILGSATVRIESEAGTWGVSGDFKRAPDPTCAGFEPFACDVWLSECTFGLPVYRWPPTAEVIDDILEWWQGCREAGRPAVLFCYALGKAQRVLAELDTRATGPAWLHGAMQPLTEVYRRQGIKMIATRPVSEADKGYRFAGDLVMAPPSAAGSPWMRRFPKHSAGFVSGWMRIRGHRRRRGYDRGFVLSDHADWPALVETAQDMRAGRVITIHGSGEALAGHLRESGLAADCWNLRASLQADRPA</sequence>
<evidence type="ECO:0000313" key="2">
    <source>
        <dbReference type="Proteomes" id="UP000484885"/>
    </source>
</evidence>
<name>A0A845V2P8_9GAMM</name>
<accession>A0A845V2P8</accession>
<dbReference type="EC" id="3.1.-.-" evidence="1"/>
<keyword evidence="2" id="KW-1185">Reference proteome</keyword>
<dbReference type="AlphaFoldDB" id="A0A845V2P8"/>
<dbReference type="InterPro" id="IPR036866">
    <property type="entry name" value="RibonucZ/Hydroxyglut_hydro"/>
</dbReference>
<protein>
    <submittedName>
        <fullName evidence="1">Ligase-associated DNA damage response exonuclease</fullName>
        <ecNumber evidence="1">3.1.-.-</ecNumber>
    </submittedName>
</protein>
<dbReference type="NCBIfam" id="TIGR04122">
    <property type="entry name" value="Xnuc_lig_assoc"/>
    <property type="match status" value="1"/>
</dbReference>
<dbReference type="PANTHER" id="PTHR11203:SF49">
    <property type="entry name" value="BLL1145 PROTEIN"/>
    <property type="match status" value="1"/>
</dbReference>
<dbReference type="Gene3D" id="3.40.50.10890">
    <property type="match status" value="1"/>
</dbReference>
<dbReference type="GO" id="GO:0016874">
    <property type="term" value="F:ligase activity"/>
    <property type="evidence" value="ECO:0007669"/>
    <property type="project" value="UniProtKB-KW"/>
</dbReference>
<evidence type="ECO:0000313" key="1">
    <source>
        <dbReference type="EMBL" id="NDY96540.1"/>
    </source>
</evidence>
<dbReference type="RefSeq" id="WP_164211932.1">
    <property type="nucleotide sequence ID" value="NZ_JAAGSC010000043.1"/>
</dbReference>